<reference evidence="1" key="1">
    <citation type="journal article" date="2015" name="Genome Announc.">
        <title>Draft Genome Sequence of Tolypothrix boutellei Strain VB521301.</title>
        <authorList>
            <person name="Chandrababunaidu M.M."/>
            <person name="Singh D."/>
            <person name="Sen D."/>
            <person name="Bhan S."/>
            <person name="Das S."/>
            <person name="Gupta A."/>
            <person name="Adhikary S.P."/>
            <person name="Tripathy S."/>
        </authorList>
    </citation>
    <scope>NUCLEOTIDE SEQUENCE</scope>
    <source>
        <strain evidence="1">VB521301</strain>
    </source>
</reference>
<protein>
    <recommendedName>
        <fullName evidence="2">HNH domain-containing protein</fullName>
    </recommendedName>
</protein>
<evidence type="ECO:0000313" key="1">
    <source>
        <dbReference type="EMBL" id="KIE09939.1"/>
    </source>
</evidence>
<dbReference type="AlphaFoldDB" id="A0A0C1QWU8"/>
<dbReference type="STRING" id="1479485.DA73_0224825"/>
<dbReference type="EMBL" id="JHEG02000053">
    <property type="protein sequence ID" value="KIE09939.1"/>
    <property type="molecule type" value="Genomic_DNA"/>
</dbReference>
<proteinExistence type="predicted"/>
<sequence length="78" mass="9264">MREKAVEIHHTNYKKSGQDEVGVNWFFLCDSCHSLEVAHHPKNWIKDKEDPVWKSANTEEFTERLKLGYRLLYQGVVF</sequence>
<comment type="caution">
    <text evidence="1">The sequence shown here is derived from an EMBL/GenBank/DDBJ whole genome shotgun (WGS) entry which is preliminary data.</text>
</comment>
<organism evidence="1">
    <name type="scientific">Tolypothrix bouteillei VB521301</name>
    <dbReference type="NCBI Taxonomy" id="1479485"/>
    <lineage>
        <taxon>Bacteria</taxon>
        <taxon>Bacillati</taxon>
        <taxon>Cyanobacteriota</taxon>
        <taxon>Cyanophyceae</taxon>
        <taxon>Nostocales</taxon>
        <taxon>Tolypothrichaceae</taxon>
        <taxon>Tolypothrix</taxon>
    </lineage>
</organism>
<name>A0A0C1QWU8_9CYAN</name>
<gene>
    <name evidence="1" type="ORF">DA73_0224825</name>
</gene>
<accession>A0A0C1QWU8</accession>
<evidence type="ECO:0008006" key="2">
    <source>
        <dbReference type="Google" id="ProtNLM"/>
    </source>
</evidence>